<gene>
    <name evidence="1" type="ORF">FYC77_11095</name>
</gene>
<dbReference type="Gene3D" id="3.40.720.10">
    <property type="entry name" value="Alkaline Phosphatase, subunit A"/>
    <property type="match status" value="1"/>
</dbReference>
<keyword evidence="2" id="KW-1185">Reference proteome</keyword>
<dbReference type="InterPro" id="IPR017850">
    <property type="entry name" value="Alkaline_phosphatase_core_sf"/>
</dbReference>
<evidence type="ECO:0008006" key="3">
    <source>
        <dbReference type="Google" id="ProtNLM"/>
    </source>
</evidence>
<accession>A0A5D5AMC6</accession>
<dbReference type="EMBL" id="VTAW01000012">
    <property type="protein sequence ID" value="TYT62017.1"/>
    <property type="molecule type" value="Genomic_DNA"/>
</dbReference>
<evidence type="ECO:0000313" key="2">
    <source>
        <dbReference type="Proteomes" id="UP000324104"/>
    </source>
</evidence>
<dbReference type="AlphaFoldDB" id="A0A5D5AMC6"/>
<organism evidence="1 2">
    <name type="scientific">Natrialba swarupiae</name>
    <dbReference type="NCBI Taxonomy" id="2448032"/>
    <lineage>
        <taxon>Archaea</taxon>
        <taxon>Methanobacteriati</taxon>
        <taxon>Methanobacteriota</taxon>
        <taxon>Stenosarchaea group</taxon>
        <taxon>Halobacteria</taxon>
        <taxon>Halobacteriales</taxon>
        <taxon>Natrialbaceae</taxon>
        <taxon>Natrialba</taxon>
    </lineage>
</organism>
<dbReference type="Proteomes" id="UP000324104">
    <property type="component" value="Unassembled WGS sequence"/>
</dbReference>
<reference evidence="1 2" key="1">
    <citation type="submission" date="2019-08" db="EMBL/GenBank/DDBJ databases">
        <title>Archaea genome.</title>
        <authorList>
            <person name="Kajale S."/>
            <person name="Shouche Y."/>
            <person name="Deshpande N."/>
            <person name="Sharma A."/>
        </authorList>
    </citation>
    <scope>NUCLEOTIDE SEQUENCE [LARGE SCALE GENOMIC DNA]</scope>
    <source>
        <strain evidence="1 2">ESP3B_9</strain>
    </source>
</reference>
<protein>
    <recommendedName>
        <fullName evidence="3">Sulfatase-like hydrolase/transferase</fullName>
    </recommendedName>
</protein>
<comment type="caution">
    <text evidence="1">The sequence shown here is derived from an EMBL/GenBank/DDBJ whole genome shotgun (WGS) entry which is preliminary data.</text>
</comment>
<proteinExistence type="predicted"/>
<sequence>MTKDWDNLIILDACRYDYFAEQIDIDGSLEQVISKGGRSWEFMEANFVGRELHDTVYVTANLHVEKLDDDVFYTVETVPASKRNPEHVVKAAKEAHKKYPDKRLIVHFMQPHRPYLGPTADKARDQLNDNFLRYTAGVQEGAKHTKPKIDFSAFRYGELPIEWLYELYEENLDIALDHTYELLEFIDGKSVITADHGELLGERKGIFGQRKFGHPGNIKTPEAYIVPWFTIKSKQRREILADEPIGWDRLDDEVVKNRLRELGYLEPGI</sequence>
<evidence type="ECO:0000313" key="1">
    <source>
        <dbReference type="EMBL" id="TYT62017.1"/>
    </source>
</evidence>
<name>A0A5D5AMC6_9EURY</name>